<dbReference type="GO" id="GO:0003700">
    <property type="term" value="F:DNA-binding transcription factor activity"/>
    <property type="evidence" value="ECO:0007669"/>
    <property type="project" value="InterPro"/>
</dbReference>
<accession>A0A495IEZ8</accession>
<keyword evidence="2 6" id="KW-0238">DNA-binding</keyword>
<evidence type="ECO:0000256" key="1">
    <source>
        <dbReference type="ARBA" id="ARBA00023015"/>
    </source>
</evidence>
<dbReference type="InterPro" id="IPR020449">
    <property type="entry name" value="Tscrpt_reg_AraC-type_HTH"/>
</dbReference>
<feature type="transmembrane region" description="Helical" evidence="4">
    <location>
        <begin position="20"/>
        <end position="38"/>
    </location>
</feature>
<dbReference type="PRINTS" id="PR00032">
    <property type="entry name" value="HTHARAC"/>
</dbReference>
<dbReference type="InterPro" id="IPR018060">
    <property type="entry name" value="HTH_AraC"/>
</dbReference>
<evidence type="ECO:0000256" key="2">
    <source>
        <dbReference type="ARBA" id="ARBA00023125"/>
    </source>
</evidence>
<keyword evidence="4" id="KW-0472">Membrane</keyword>
<dbReference type="Proteomes" id="UP000280008">
    <property type="component" value="Unassembled WGS sequence"/>
</dbReference>
<dbReference type="InterPro" id="IPR037923">
    <property type="entry name" value="HTH-like"/>
</dbReference>
<name>A0A495IEZ8_9MICO</name>
<protein>
    <submittedName>
        <fullName evidence="6">AraC-like DNA-binding protein</fullName>
    </submittedName>
</protein>
<dbReference type="PROSITE" id="PS01124">
    <property type="entry name" value="HTH_ARAC_FAMILY_2"/>
    <property type="match status" value="1"/>
</dbReference>
<evidence type="ECO:0000259" key="5">
    <source>
        <dbReference type="PROSITE" id="PS01124"/>
    </source>
</evidence>
<evidence type="ECO:0000313" key="6">
    <source>
        <dbReference type="EMBL" id="RKR73596.1"/>
    </source>
</evidence>
<evidence type="ECO:0000256" key="3">
    <source>
        <dbReference type="ARBA" id="ARBA00023163"/>
    </source>
</evidence>
<dbReference type="EMBL" id="RBKS01000001">
    <property type="protein sequence ID" value="RKR73596.1"/>
    <property type="molecule type" value="Genomic_DNA"/>
</dbReference>
<dbReference type="SUPFAM" id="SSF51215">
    <property type="entry name" value="Regulatory protein AraC"/>
    <property type="match status" value="1"/>
</dbReference>
<dbReference type="InterPro" id="IPR050204">
    <property type="entry name" value="AraC_XylS_family_regulators"/>
</dbReference>
<keyword evidence="4" id="KW-0812">Transmembrane</keyword>
<keyword evidence="7" id="KW-1185">Reference proteome</keyword>
<keyword evidence="3" id="KW-0804">Transcription</keyword>
<organism evidence="6 7">
    <name type="scientific">Frondihabitans australicus</name>
    <dbReference type="NCBI Taxonomy" id="386892"/>
    <lineage>
        <taxon>Bacteria</taxon>
        <taxon>Bacillati</taxon>
        <taxon>Actinomycetota</taxon>
        <taxon>Actinomycetes</taxon>
        <taxon>Micrococcales</taxon>
        <taxon>Microbacteriaceae</taxon>
        <taxon>Frondihabitans</taxon>
    </lineage>
</organism>
<keyword evidence="1" id="KW-0805">Transcription regulation</keyword>
<gene>
    <name evidence="6" type="ORF">C8E83_0689</name>
</gene>
<feature type="domain" description="HTH araC/xylS-type" evidence="5">
    <location>
        <begin position="181"/>
        <end position="279"/>
    </location>
</feature>
<keyword evidence="4" id="KW-1133">Transmembrane helix</keyword>
<dbReference type="Gene3D" id="1.10.10.60">
    <property type="entry name" value="Homeodomain-like"/>
    <property type="match status" value="2"/>
</dbReference>
<dbReference type="PANTHER" id="PTHR46796:SF7">
    <property type="entry name" value="ARAC FAMILY TRANSCRIPTIONAL REGULATOR"/>
    <property type="match status" value="1"/>
</dbReference>
<dbReference type="SUPFAM" id="SSF46689">
    <property type="entry name" value="Homeodomain-like"/>
    <property type="match status" value="2"/>
</dbReference>
<sequence>MIVSANWYRFRSGERIRHEVVASVAFVWVVTGAGLIRAGSQDFRMTSGTVLRLPWRHSVDYRPDDRSPFSVGTIHVVPWHDEAVPVEPRVAYVPGEALLDAPFRRAAAPGEGSGSAEPPILMSARSTSGRGLISLATYAVERFVRHEFDEATYRSLGGLVMQESAAWSHAPEQAGAPAVLELMTDHIVSHLSSPVTVAEVAEAGGCSPATAERLFARYTGLSVLAWARRVRMDEAARLLRTTGLRASEVARAVGYTDPLYFSRVFRQTFSVPPSRYAAGQLRP</sequence>
<dbReference type="InterPro" id="IPR009057">
    <property type="entry name" value="Homeodomain-like_sf"/>
</dbReference>
<dbReference type="SMART" id="SM00342">
    <property type="entry name" value="HTH_ARAC"/>
    <property type="match status" value="1"/>
</dbReference>
<dbReference type="GO" id="GO:0043565">
    <property type="term" value="F:sequence-specific DNA binding"/>
    <property type="evidence" value="ECO:0007669"/>
    <property type="project" value="InterPro"/>
</dbReference>
<evidence type="ECO:0000313" key="7">
    <source>
        <dbReference type="Proteomes" id="UP000280008"/>
    </source>
</evidence>
<proteinExistence type="predicted"/>
<dbReference type="PANTHER" id="PTHR46796">
    <property type="entry name" value="HTH-TYPE TRANSCRIPTIONAL ACTIVATOR RHAS-RELATED"/>
    <property type="match status" value="1"/>
</dbReference>
<comment type="caution">
    <text evidence="6">The sequence shown here is derived from an EMBL/GenBank/DDBJ whole genome shotgun (WGS) entry which is preliminary data.</text>
</comment>
<dbReference type="AlphaFoldDB" id="A0A495IEZ8"/>
<evidence type="ECO:0000256" key="4">
    <source>
        <dbReference type="SAM" id="Phobius"/>
    </source>
</evidence>
<reference evidence="6 7" key="1">
    <citation type="submission" date="2018-10" db="EMBL/GenBank/DDBJ databases">
        <title>Sequencing the genomes of 1000 actinobacteria strains.</title>
        <authorList>
            <person name="Klenk H.-P."/>
        </authorList>
    </citation>
    <scope>NUCLEOTIDE SEQUENCE [LARGE SCALE GENOMIC DNA]</scope>
    <source>
        <strain evidence="6 7">DSM 17894</strain>
    </source>
</reference>
<dbReference type="Pfam" id="PF12833">
    <property type="entry name" value="HTH_18"/>
    <property type="match status" value="1"/>
</dbReference>